<gene>
    <name evidence="4" type="ORF">BIY20_09395</name>
</gene>
<feature type="region of interest" description="Disordered" evidence="1">
    <location>
        <begin position="1"/>
        <end position="20"/>
    </location>
</feature>
<dbReference type="SMART" id="SM00530">
    <property type="entry name" value="HTH_XRE"/>
    <property type="match status" value="1"/>
</dbReference>
<dbReference type="PANTHER" id="PTHR34475:SF1">
    <property type="entry name" value="CYTOSKELETON PROTEIN RODZ"/>
    <property type="match status" value="1"/>
</dbReference>
<evidence type="ECO:0000313" key="5">
    <source>
        <dbReference type="Proteomes" id="UP000186039"/>
    </source>
</evidence>
<keyword evidence="2" id="KW-1133">Transmembrane helix</keyword>
<dbReference type="Pfam" id="PF13464">
    <property type="entry name" value="RodZ_C"/>
    <property type="match status" value="1"/>
</dbReference>
<sequence length="322" mass="35163">MNTEQPTAVVEENTENNHIQPGTILKQKREQAGLSQKQVADRLRLRVAIIEQIERNEFEPDQVATFTRGYLRSYAKVVNADEGEVLAALDATMGTQPPQEQKMKSFSRKTNREKHDNRIMALTWGIVIVIVAISSVWWWQNKQKDALEITNEDEAALVVESESTPLLDTSVDKLTAEPSNENSDENAPVSPVAEDSQAANELTPLEANDDLSQNSAETAPLAPVTETQTAQPQADDAVSKPAVSANHLELSFNDECWVQVKDSTGKTLLSGIKRGGETVTLDGKKPYNVILGAPENVSITLASEPVDLSGYTAGKAARFTLP</sequence>
<feature type="region of interest" description="Disordered" evidence="1">
    <location>
        <begin position="223"/>
        <end position="242"/>
    </location>
</feature>
<proteinExistence type="predicted"/>
<dbReference type="Pfam" id="PF13413">
    <property type="entry name" value="HTH_25"/>
    <property type="match status" value="1"/>
</dbReference>
<evidence type="ECO:0000259" key="3">
    <source>
        <dbReference type="PROSITE" id="PS50943"/>
    </source>
</evidence>
<reference evidence="4 5" key="1">
    <citation type="submission" date="2016-09" db="EMBL/GenBank/DDBJ databases">
        <title>Genomic Taxonomy of the Vibrionaceae.</title>
        <authorList>
            <person name="Gonzalez-Castillo A."/>
            <person name="Gomez-Gil B."/>
            <person name="Enciso-Ibarra K."/>
        </authorList>
    </citation>
    <scope>NUCLEOTIDE SEQUENCE [LARGE SCALE GENOMIC DNA]</scope>
    <source>
        <strain evidence="4 5">CAIM 1902</strain>
    </source>
</reference>
<feature type="region of interest" description="Disordered" evidence="1">
    <location>
        <begin position="175"/>
        <end position="198"/>
    </location>
</feature>
<keyword evidence="2" id="KW-0472">Membrane</keyword>
<name>A0ABX3FJ14_9VIBR</name>
<dbReference type="EMBL" id="MJMH01000171">
    <property type="protein sequence ID" value="OLQ91829.1"/>
    <property type="molecule type" value="Genomic_DNA"/>
</dbReference>
<keyword evidence="2" id="KW-0812">Transmembrane</keyword>
<dbReference type="PROSITE" id="PS50943">
    <property type="entry name" value="HTH_CROC1"/>
    <property type="match status" value="1"/>
</dbReference>
<dbReference type="PANTHER" id="PTHR34475">
    <property type="match status" value="1"/>
</dbReference>
<dbReference type="RefSeq" id="WP_075714924.1">
    <property type="nucleotide sequence ID" value="NZ_AP019654.1"/>
</dbReference>
<dbReference type="Gene3D" id="1.10.260.40">
    <property type="entry name" value="lambda repressor-like DNA-binding domains"/>
    <property type="match status" value="1"/>
</dbReference>
<evidence type="ECO:0000313" key="4">
    <source>
        <dbReference type="EMBL" id="OLQ91829.1"/>
    </source>
</evidence>
<organism evidence="4 5">
    <name type="scientific">Vibrio panuliri</name>
    <dbReference type="NCBI Taxonomy" id="1381081"/>
    <lineage>
        <taxon>Bacteria</taxon>
        <taxon>Pseudomonadati</taxon>
        <taxon>Pseudomonadota</taxon>
        <taxon>Gammaproteobacteria</taxon>
        <taxon>Vibrionales</taxon>
        <taxon>Vibrionaceae</taxon>
        <taxon>Vibrio</taxon>
    </lineage>
</organism>
<dbReference type="InterPro" id="IPR010982">
    <property type="entry name" value="Lambda_DNA-bd_dom_sf"/>
</dbReference>
<keyword evidence="5" id="KW-1185">Reference proteome</keyword>
<accession>A0ABX3FJ14</accession>
<dbReference type="Proteomes" id="UP000186039">
    <property type="component" value="Unassembled WGS sequence"/>
</dbReference>
<evidence type="ECO:0000256" key="2">
    <source>
        <dbReference type="SAM" id="Phobius"/>
    </source>
</evidence>
<dbReference type="InterPro" id="IPR050400">
    <property type="entry name" value="Bact_Cytoskel_RodZ"/>
</dbReference>
<protein>
    <submittedName>
        <fullName evidence="4">Transcriptional regulator</fullName>
    </submittedName>
</protein>
<dbReference type="CDD" id="cd00093">
    <property type="entry name" value="HTH_XRE"/>
    <property type="match status" value="1"/>
</dbReference>
<comment type="caution">
    <text evidence="4">The sequence shown here is derived from an EMBL/GenBank/DDBJ whole genome shotgun (WGS) entry which is preliminary data.</text>
</comment>
<dbReference type="NCBIfam" id="NF008109">
    <property type="entry name" value="PRK10856.1"/>
    <property type="match status" value="1"/>
</dbReference>
<dbReference type="InterPro" id="IPR025194">
    <property type="entry name" value="RodZ-like_C"/>
</dbReference>
<evidence type="ECO:0000256" key="1">
    <source>
        <dbReference type="SAM" id="MobiDB-lite"/>
    </source>
</evidence>
<dbReference type="InterPro" id="IPR001387">
    <property type="entry name" value="Cro/C1-type_HTH"/>
</dbReference>
<feature type="domain" description="HTH cro/C1-type" evidence="3">
    <location>
        <begin position="25"/>
        <end position="62"/>
    </location>
</feature>
<feature type="transmembrane region" description="Helical" evidence="2">
    <location>
        <begin position="119"/>
        <end position="139"/>
    </location>
</feature>
<dbReference type="SUPFAM" id="SSF47413">
    <property type="entry name" value="lambda repressor-like DNA-binding domains"/>
    <property type="match status" value="1"/>
</dbReference>